<dbReference type="GO" id="GO:0005198">
    <property type="term" value="F:structural molecule activity"/>
    <property type="evidence" value="ECO:0007669"/>
    <property type="project" value="InterPro"/>
</dbReference>
<dbReference type="Pfam" id="PF01917">
    <property type="entry name" value="Flagellin_arch-type"/>
    <property type="match status" value="1"/>
</dbReference>
<dbReference type="RefSeq" id="WP_256028301.1">
    <property type="nucleotide sequence ID" value="NZ_JAHLKM010000002.1"/>
</dbReference>
<name>A0A9R1CP68_9EURY</name>
<dbReference type="InterPro" id="IPR002774">
    <property type="entry name" value="Flagellin_arc-type"/>
</dbReference>
<comment type="caution">
    <text evidence="1">The sequence shown here is derived from an EMBL/GenBank/DDBJ whole genome shotgun (WGS) entry which is preliminary data.</text>
</comment>
<proteinExistence type="predicted"/>
<accession>A0A9R1CP68</accession>
<gene>
    <name evidence="1" type="ORF">KM295_02525</name>
</gene>
<sequence length="146" mass="14553">MGFSVSGSAAIVFIGLIVAAGIAIPSAVGSFESMASAQGDQTDRGVEALNTAIEIENASHNATDGELDVRLRNTGSTTLSVNKTSVLVDGTVPPAGDVTTDVEGDTGAELWLPGETLNVTVGNIADPGRVKVVTGNGIAETAEVGG</sequence>
<dbReference type="GO" id="GO:0097588">
    <property type="term" value="P:archaeal or bacterial-type flagellum-dependent cell motility"/>
    <property type="evidence" value="ECO:0007669"/>
    <property type="project" value="InterPro"/>
</dbReference>
<dbReference type="AlphaFoldDB" id="A0A9R1CP68"/>
<protein>
    <recommendedName>
        <fullName evidence="3">Flagellar protein FlaF</fullName>
    </recommendedName>
</protein>
<dbReference type="PANTHER" id="PTHR42200">
    <property type="entry name" value="ARCHAEAL FLAGELLA-RELATED PROTEIN F-RELATED"/>
    <property type="match status" value="1"/>
</dbReference>
<evidence type="ECO:0000313" key="2">
    <source>
        <dbReference type="Proteomes" id="UP001139494"/>
    </source>
</evidence>
<reference evidence="1" key="1">
    <citation type="journal article" date="2023" name="Front. Microbiol.">
        <title>Genomic-based phylogenetic and metabolic analyses of the genus Natronomonas, and description of Natronomonas aquatica sp. nov.</title>
        <authorList>
            <person name="Garcia-Roldan A."/>
            <person name="Duran-Viseras A."/>
            <person name="de la Haba R.R."/>
            <person name="Corral P."/>
            <person name="Sanchez-Porro C."/>
            <person name="Ventosa A."/>
        </authorList>
    </citation>
    <scope>NUCLEOTIDE SEQUENCE</scope>
    <source>
        <strain evidence="1">F2-12</strain>
    </source>
</reference>
<evidence type="ECO:0008006" key="3">
    <source>
        <dbReference type="Google" id="ProtNLM"/>
    </source>
</evidence>
<dbReference type="PANTHER" id="PTHR42200:SF2">
    <property type="entry name" value="ARCHAEAL FLAGELLA-RELATED PROTEIN F"/>
    <property type="match status" value="1"/>
</dbReference>
<dbReference type="Proteomes" id="UP001139494">
    <property type="component" value="Unassembled WGS sequence"/>
</dbReference>
<dbReference type="EMBL" id="JAHLKM010000002">
    <property type="protein sequence ID" value="MCQ4332378.1"/>
    <property type="molecule type" value="Genomic_DNA"/>
</dbReference>
<organism evidence="1 2">
    <name type="scientific">Natronomonas aquatica</name>
    <dbReference type="NCBI Taxonomy" id="2841590"/>
    <lineage>
        <taxon>Archaea</taxon>
        <taxon>Methanobacteriati</taxon>
        <taxon>Methanobacteriota</taxon>
        <taxon>Stenosarchaea group</taxon>
        <taxon>Halobacteria</taxon>
        <taxon>Halobacteriales</taxon>
        <taxon>Natronomonadaceae</taxon>
        <taxon>Natronomonas</taxon>
    </lineage>
</organism>
<keyword evidence="2" id="KW-1185">Reference proteome</keyword>
<evidence type="ECO:0000313" key="1">
    <source>
        <dbReference type="EMBL" id="MCQ4332378.1"/>
    </source>
</evidence>